<keyword evidence="2" id="KW-1185">Reference proteome</keyword>
<proteinExistence type="predicted"/>
<name>A0A089PZ01_9ENTR</name>
<dbReference type="EMBL" id="CP009451">
    <property type="protein sequence ID" value="AIR03414.1"/>
    <property type="molecule type" value="Genomic_DNA"/>
</dbReference>
<reference evidence="1 2" key="1">
    <citation type="submission" date="2014-09" db="EMBL/GenBank/DDBJ databases">
        <title>Cedecea neteri SSMD04 Genome Sequencing.</title>
        <authorList>
            <person name="Tan J.-Y."/>
        </authorList>
    </citation>
    <scope>NUCLEOTIDE SEQUENCE [LARGE SCALE GENOMIC DNA]</scope>
    <source>
        <strain evidence="1 2">SSMD04</strain>
    </source>
</reference>
<organism evidence="1 2">
    <name type="scientific">Cedecea neteri</name>
    <dbReference type="NCBI Taxonomy" id="158822"/>
    <lineage>
        <taxon>Bacteria</taxon>
        <taxon>Pseudomonadati</taxon>
        <taxon>Pseudomonadota</taxon>
        <taxon>Gammaproteobacteria</taxon>
        <taxon>Enterobacterales</taxon>
        <taxon>Enterobacteriaceae</taxon>
        <taxon>Cedecea</taxon>
    </lineage>
</organism>
<sequence length="190" mass="22088">MTDHGLYKKIILKSKNIDDTYNISPYTTFRDITIQVAKKIGLETYTTDNKEYFFSHPIPSANSDHYPEVMIATLDGIKLQIFEDNFYTNINNVFKIKLRQIKIIPSVKLHPSTSAHYQQMSLPEKKVIAESENILIFDRENKKITLKAKGKYDNSYADKHFPLENKTNFNIDEIADAVISLFKEEFEIND</sequence>
<dbReference type="RefSeq" id="WP_038472679.1">
    <property type="nucleotide sequence ID" value="NZ_CP009451.1"/>
</dbReference>
<evidence type="ECO:0000313" key="2">
    <source>
        <dbReference type="Proteomes" id="UP000029481"/>
    </source>
</evidence>
<gene>
    <name evidence="1" type="ORF">JT31_01885</name>
</gene>
<protein>
    <submittedName>
        <fullName evidence="1">Uncharacterized protein</fullName>
    </submittedName>
</protein>
<evidence type="ECO:0000313" key="1">
    <source>
        <dbReference type="EMBL" id="AIR03414.1"/>
    </source>
</evidence>
<dbReference type="KEGG" id="cnt:JT31_01885"/>
<accession>A0A089PZ01</accession>
<dbReference type="Proteomes" id="UP000029481">
    <property type="component" value="Chromosome"/>
</dbReference>
<dbReference type="AlphaFoldDB" id="A0A089PZ01"/>